<dbReference type="Pfam" id="PF12859">
    <property type="entry name" value="ANAPC1"/>
    <property type="match status" value="2"/>
</dbReference>
<proteinExistence type="inferred from homology"/>
<gene>
    <name evidence="11" type="ORF">CSSPJE1EN2_LOCUS11297</name>
</gene>
<keyword evidence="5" id="KW-0131">Cell cycle</keyword>
<dbReference type="Gene3D" id="1.25.10.10">
    <property type="entry name" value="Leucine-rich Repeat Variant"/>
    <property type="match status" value="2"/>
</dbReference>
<evidence type="ECO:0000313" key="12">
    <source>
        <dbReference type="Proteomes" id="UP001497522"/>
    </source>
</evidence>
<dbReference type="Pfam" id="PF21282">
    <property type="entry name" value="APC1_3rd"/>
    <property type="match status" value="1"/>
</dbReference>
<keyword evidence="2" id="KW-0132">Cell division</keyword>
<evidence type="ECO:0000256" key="3">
    <source>
        <dbReference type="ARBA" id="ARBA00022737"/>
    </source>
</evidence>
<organism evidence="11 12">
    <name type="scientific">Sphagnum jensenii</name>
    <dbReference type="NCBI Taxonomy" id="128206"/>
    <lineage>
        <taxon>Eukaryota</taxon>
        <taxon>Viridiplantae</taxon>
        <taxon>Streptophyta</taxon>
        <taxon>Embryophyta</taxon>
        <taxon>Bryophyta</taxon>
        <taxon>Sphagnophytina</taxon>
        <taxon>Sphagnopsida</taxon>
        <taxon>Sphagnales</taxon>
        <taxon>Sphagnaceae</taxon>
        <taxon>Sphagnum</taxon>
    </lineage>
</organism>
<evidence type="ECO:0000259" key="8">
    <source>
        <dbReference type="Pfam" id="PF18122"/>
    </source>
</evidence>
<dbReference type="Pfam" id="PF20518">
    <property type="entry name" value="Apc1_MidN"/>
    <property type="match status" value="2"/>
</dbReference>
<dbReference type="InterPro" id="IPR024990">
    <property type="entry name" value="Apc1"/>
</dbReference>
<dbReference type="PANTHER" id="PTHR12827">
    <property type="entry name" value="MEIOTIC CHECKPOINT REGULATOR TSG24 FAMILY MEMBER"/>
    <property type="match status" value="1"/>
</dbReference>
<evidence type="ECO:0000259" key="7">
    <source>
        <dbReference type="Pfam" id="PF12859"/>
    </source>
</evidence>
<dbReference type="InterPro" id="IPR041221">
    <property type="entry name" value="APC1_C"/>
</dbReference>
<feature type="region of interest" description="Disordered" evidence="6">
    <location>
        <begin position="1221"/>
        <end position="1253"/>
    </location>
</feature>
<dbReference type="EMBL" id="OZ023719">
    <property type="protein sequence ID" value="CAK9868338.1"/>
    <property type="molecule type" value="Genomic_DNA"/>
</dbReference>
<dbReference type="InterPro" id="IPR046794">
    <property type="entry name" value="Apc1_MidN"/>
</dbReference>
<dbReference type="InterPro" id="IPR048971">
    <property type="entry name" value="Apc1_3rd"/>
</dbReference>
<keyword evidence="3" id="KW-0677">Repeat</keyword>
<protein>
    <recommendedName>
        <fullName evidence="13">Anaphase-promoting complex subunit 1</fullName>
    </recommendedName>
</protein>
<evidence type="ECO:0000259" key="9">
    <source>
        <dbReference type="Pfam" id="PF20518"/>
    </source>
</evidence>
<dbReference type="InterPro" id="IPR049255">
    <property type="entry name" value="Apc1_N"/>
</dbReference>
<evidence type="ECO:0000256" key="2">
    <source>
        <dbReference type="ARBA" id="ARBA00022618"/>
    </source>
</evidence>
<evidence type="ECO:0000313" key="11">
    <source>
        <dbReference type="EMBL" id="CAK9868338.1"/>
    </source>
</evidence>
<evidence type="ECO:0000256" key="6">
    <source>
        <dbReference type="SAM" id="MobiDB-lite"/>
    </source>
</evidence>
<feature type="domain" description="Anaphase-promoting complex subunit 1 C-terminal" evidence="8">
    <location>
        <begin position="1686"/>
        <end position="1865"/>
    </location>
</feature>
<keyword evidence="12" id="KW-1185">Reference proteome</keyword>
<feature type="domain" description="Anaphase-promoting complex subunit 1 N-terminal" evidence="7">
    <location>
        <begin position="313"/>
        <end position="541"/>
    </location>
</feature>
<feature type="domain" description="Anaphase-promoting complex subunit 1 middle" evidence="9">
    <location>
        <begin position="776"/>
        <end position="835"/>
    </location>
</feature>
<dbReference type="InterPro" id="IPR011989">
    <property type="entry name" value="ARM-like"/>
</dbReference>
<dbReference type="Pfam" id="PF18122">
    <property type="entry name" value="APC1_C"/>
    <property type="match status" value="1"/>
</dbReference>
<feature type="compositionally biased region" description="Low complexity" evidence="6">
    <location>
        <begin position="1234"/>
        <end position="1243"/>
    </location>
</feature>
<accession>A0ABP1B0Q8</accession>
<keyword evidence="4" id="KW-0498">Mitosis</keyword>
<name>A0ABP1B0Q8_9BRYO</name>
<feature type="domain" description="Anaphase-promoting complex subunit 1 beta-sandwich" evidence="10">
    <location>
        <begin position="1541"/>
        <end position="1604"/>
    </location>
</feature>
<evidence type="ECO:0000259" key="10">
    <source>
        <dbReference type="Pfam" id="PF21282"/>
    </source>
</evidence>
<feature type="domain" description="Anaphase-promoting complex subunit 1 N-terminal" evidence="7">
    <location>
        <begin position="60"/>
        <end position="278"/>
    </location>
</feature>
<dbReference type="Proteomes" id="UP001497522">
    <property type="component" value="Chromosome 18"/>
</dbReference>
<dbReference type="PANTHER" id="PTHR12827:SF3">
    <property type="entry name" value="ANAPHASE-PROMOTING COMPLEX SUBUNIT 1"/>
    <property type="match status" value="1"/>
</dbReference>
<evidence type="ECO:0000256" key="1">
    <source>
        <dbReference type="ARBA" id="ARBA00010547"/>
    </source>
</evidence>
<evidence type="ECO:0000256" key="5">
    <source>
        <dbReference type="ARBA" id="ARBA00023306"/>
    </source>
</evidence>
<feature type="domain" description="Anaphase-promoting complex subunit 1 middle" evidence="9">
    <location>
        <begin position="572"/>
        <end position="718"/>
    </location>
</feature>
<sequence length="1927" mass="210371">MPKSRKPVCLIGLFRPFGESVEPLRQDPTPLGESYCLFDAESIREQGGSLEGVSPPYWDHDEELYLHDNMVVWSAGHQVRKRFSSATAIIQAKWCRLDGIKEPLLCLLHSDSLTTCTASGEMNSVPLQYTVASVWPLPCGLLLQCAEDSSPHVSSEAKHAMVSPLPVHDWSRDGLRESAFLGSGGFISPGLHSSFGGSISRRSSIPSPLPPAPVSSLFTLQHPLEEPQAVQVEDGGKLKVLTDIEEKIIWSSCSAPYIVTYHTGRRQHSVWQVKAAPPDLEMNSHSEPTLMQGHAWENSGTVCLQRVWVKKGGQQQTTQVFLASDEDGVALLCLVLEESQQLLSFHLHNQEIVKDLNSKLKLEIAWTIPAISAAPVVATHPRVKNRGLPYLDILALTADGTLSLYTGRYLVCHYYLPVSAIQSLSRLGAHDILEQVPAPPGDSTGGQCDEAERVVGLRDAVQGRVNLVSASGKMYRCAVGLFPSSAITILCMNALAQGLRPTFYRYLLSRLLEREFANSEAFHICTAKVDGKPDMEWVSFSGLITEIIRDMPVEVPVQKKSATAKSTEELFSPWDFLLKSSVHQSNLANLRYPALHLPEALGVPETLPLPGPSVAEHSDAETTVYFSVMVEILEVLHAVYEDCKLDTLRWRELWQLANSLSSLAAAAGEMNYVDHYTRDFPTAVPSMPNLVEPTNLRNKGRAPPNLFQWLEDCLKGKESAENVMKLPVLLTKIGTNCVDWSRKVVGFFELLTGSELNGRQLPSGVHISVAKGTVTVPEQRAVLAMVAEGFGLPDLDRLPPGVSLPLRHVLNRCRESPPADWPAHAYVLVGREDLASTHLSSSGGHRTVPQSGDAVSPNTHVDDVWMAAPYMLHLRPVPSLAISSDGSELRDLVVQAAGGIESQMIDGMEHVFTTSAPLRFGRDLRLNEVRRLLGSSKPVAVRTANSPDVSDPDIVVQQQAQLWQLAQRTTAIPFGRGAFTLATSRPMLTEALPIPKLVLAGRLPSQHDATVNLDAATGNLTDVTSWPEFHNGVAAGLRLAPGQAKITRTWIVYNKPDDPNFSHAGLLMALGLHKHLGVLAATDVYRYLAQEHEATTVGVLLGMAAAHRGTMDPAISKMLYLHIPARHPPSFPELELPTLMQSAALMAVGLLYQGSAHRLTTEILLAEIGRKPGGDNALDREGYALAAGLALGLVTLGRGRDAWGLADLHIEDRLRHYMSGGSEPADKRFDGTISTNSLPSTSRSSEDQSQAGGQVMEGSMVNLDVTAPGATLALALMFLKACCATNCKIVAARLAIPDTHFALEYVRPDFILLRVVARSLILWDSVQATEEWIQAQVPGIVKEAISVSSQGLGASETPMNADADMEALAQAHVNILAGACLSIGLRYAGTASEEAQQILRHYALYFLNEKRLAVPHIGASGPNARRHYVDRGTLETCLDVAVLSLSLVMAGTGHLETFRVLRYLRRRNDSEGAISFGNHMAISMSIGFLFLGGGCLTFATNNGAVAALLIALYPRFPTAPNDHRCHLQAFRHLYVLATEARCLQTVDVDTGLPVYAPIEMTIKESAFYSETTFCRVTPCILPERCSLMRVRVCGPRYWPQDIELPCLDQPWWEPGAAERGPFHGGILYVKRKVGARSYADDPIGCRSLLSRALHKVWRSSLRDGENANLEISGIAMGEGRHSKMDQLISTFSADPSMLAFAQLFCHCSQNSKFQGKFEDFCLLALFECVSTDRPALLQTYLALYTAVEALIDRATGRGTSISGICSDSLSLYSLKLAMAYSDVAGQDTGGSLVQRTFLAALAKRVDDVLSNPHILASDIHNSKSKTLTSELISYLDTWRWPFNSAEDKRIQRVLFACYLCWYGIPRPQLVTGALQHLAHELPGFPAFSASDVHSTLPLLALVLPGTPMPALLQINDCLPFLSLTKFK</sequence>
<evidence type="ECO:0008006" key="13">
    <source>
        <dbReference type="Google" id="ProtNLM"/>
    </source>
</evidence>
<evidence type="ECO:0000256" key="4">
    <source>
        <dbReference type="ARBA" id="ARBA00022776"/>
    </source>
</evidence>
<reference evidence="11" key="1">
    <citation type="submission" date="2024-03" db="EMBL/GenBank/DDBJ databases">
        <authorList>
            <consortium name="ELIXIR-Norway"/>
            <consortium name="Elixir Norway"/>
        </authorList>
    </citation>
    <scope>NUCLEOTIDE SEQUENCE</scope>
</reference>
<comment type="similarity">
    <text evidence="1">Belongs to the APC1 family.</text>
</comment>